<proteinExistence type="inferred from homology"/>
<dbReference type="GO" id="GO:0046872">
    <property type="term" value="F:metal ion binding"/>
    <property type="evidence" value="ECO:0007669"/>
    <property type="project" value="UniProtKB-KW"/>
</dbReference>
<evidence type="ECO:0000256" key="2">
    <source>
        <dbReference type="ARBA" id="ARBA00022722"/>
    </source>
</evidence>
<reference evidence="9 10" key="1">
    <citation type="journal article" date="2016" name="Mol. Biol. Evol.">
        <title>Comparative Genomics of Early-Diverging Mushroom-Forming Fungi Provides Insights into the Origins of Lignocellulose Decay Capabilities.</title>
        <authorList>
            <person name="Nagy L.G."/>
            <person name="Riley R."/>
            <person name="Tritt A."/>
            <person name="Adam C."/>
            <person name="Daum C."/>
            <person name="Floudas D."/>
            <person name="Sun H."/>
            <person name="Yadav J.S."/>
            <person name="Pangilinan J."/>
            <person name="Larsson K.H."/>
            <person name="Matsuura K."/>
            <person name="Barry K."/>
            <person name="Labutti K."/>
            <person name="Kuo R."/>
            <person name="Ohm R.A."/>
            <person name="Bhattacharya S.S."/>
            <person name="Shirouzu T."/>
            <person name="Yoshinaga Y."/>
            <person name="Martin F.M."/>
            <person name="Grigoriev I.V."/>
            <person name="Hibbett D.S."/>
        </authorList>
    </citation>
    <scope>NUCLEOTIDE SEQUENCE [LARGE SCALE GENOMIC DNA]</scope>
    <source>
        <strain evidence="9 10">HHB12029</strain>
    </source>
</reference>
<evidence type="ECO:0000256" key="7">
    <source>
        <dbReference type="ARBA" id="ARBA00023180"/>
    </source>
</evidence>
<dbReference type="InParanoid" id="A0A165Q977"/>
<feature type="signal peptide" evidence="8">
    <location>
        <begin position="1"/>
        <end position="19"/>
    </location>
</feature>
<dbReference type="GO" id="GO:0006308">
    <property type="term" value="P:DNA catabolic process"/>
    <property type="evidence" value="ECO:0007669"/>
    <property type="project" value="InterPro"/>
</dbReference>
<keyword evidence="8" id="KW-0732">Signal</keyword>
<evidence type="ECO:0000256" key="5">
    <source>
        <dbReference type="ARBA" id="ARBA00022801"/>
    </source>
</evidence>
<dbReference type="STRING" id="1314781.A0A165Q977"/>
<gene>
    <name evidence="9" type="ORF">EXIGLDRAFT_712323</name>
</gene>
<dbReference type="Proteomes" id="UP000077266">
    <property type="component" value="Unassembled WGS sequence"/>
</dbReference>
<evidence type="ECO:0000256" key="4">
    <source>
        <dbReference type="ARBA" id="ARBA00022759"/>
    </source>
</evidence>
<dbReference type="EMBL" id="KV425884">
    <property type="protein sequence ID" value="KZW03272.1"/>
    <property type="molecule type" value="Genomic_DNA"/>
</dbReference>
<dbReference type="GO" id="GO:0016788">
    <property type="term" value="F:hydrolase activity, acting on ester bonds"/>
    <property type="evidence" value="ECO:0007669"/>
    <property type="project" value="InterPro"/>
</dbReference>
<evidence type="ECO:0000313" key="9">
    <source>
        <dbReference type="EMBL" id="KZW03272.1"/>
    </source>
</evidence>
<dbReference type="PANTHER" id="PTHR33146:SF26">
    <property type="entry name" value="ENDONUCLEASE 4"/>
    <property type="match status" value="1"/>
</dbReference>
<protein>
    <submittedName>
        <fullName evidence="9">Nuclease Le1</fullName>
    </submittedName>
</protein>
<evidence type="ECO:0000256" key="8">
    <source>
        <dbReference type="SAM" id="SignalP"/>
    </source>
</evidence>
<name>A0A165Q977_EXIGL</name>
<evidence type="ECO:0000256" key="3">
    <source>
        <dbReference type="ARBA" id="ARBA00022723"/>
    </source>
</evidence>
<dbReference type="Gene3D" id="1.10.575.10">
    <property type="entry name" value="P1 Nuclease"/>
    <property type="match status" value="1"/>
</dbReference>
<evidence type="ECO:0000256" key="1">
    <source>
        <dbReference type="ARBA" id="ARBA00009547"/>
    </source>
</evidence>
<feature type="chain" id="PRO_5007864682" evidence="8">
    <location>
        <begin position="20"/>
        <end position="319"/>
    </location>
</feature>
<dbReference type="SUPFAM" id="SSF48537">
    <property type="entry name" value="Phospholipase C/P1 nuclease"/>
    <property type="match status" value="2"/>
</dbReference>
<organism evidence="9 10">
    <name type="scientific">Exidia glandulosa HHB12029</name>
    <dbReference type="NCBI Taxonomy" id="1314781"/>
    <lineage>
        <taxon>Eukaryota</taxon>
        <taxon>Fungi</taxon>
        <taxon>Dikarya</taxon>
        <taxon>Basidiomycota</taxon>
        <taxon>Agaricomycotina</taxon>
        <taxon>Agaricomycetes</taxon>
        <taxon>Auriculariales</taxon>
        <taxon>Exidiaceae</taxon>
        <taxon>Exidia</taxon>
    </lineage>
</organism>
<keyword evidence="7" id="KW-0325">Glycoprotein</keyword>
<dbReference type="PANTHER" id="PTHR33146">
    <property type="entry name" value="ENDONUCLEASE 4"/>
    <property type="match status" value="1"/>
</dbReference>
<dbReference type="OrthoDB" id="441446at2759"/>
<sequence length="319" mass="34253">MRFSVTVSVVAALVAGVSAWGADGHRTVGCFLTPKTLSFVQTSLGTAFNRSLGTAATWADDVKNQAAFTWSKNLHFVDAEDSPTTNSCSVHELRDCGNGVCVLAAIANYTTRLVTPSLGTEQVSEALRFLDHFIGDLSQPLHVEAIEAGGNGITVTCQGRSTNLHAIWDTNMLDVHLNTSFGGSIATYTNNLVARIKADNFSVPVSNWLSCTSTTEPFTVVDPNPNGKRDDDFGADIRRDIRGLLGLGHGLDKRAITPLACPLVWARESNLFDCATVFPVRTGDLCTGTYLANAIPVIDIQIARSGLRLATWLNELLDP</sequence>
<dbReference type="AlphaFoldDB" id="A0A165Q977"/>
<comment type="similarity">
    <text evidence="1">Belongs to the nuclease type I family.</text>
</comment>
<evidence type="ECO:0000256" key="6">
    <source>
        <dbReference type="ARBA" id="ARBA00023157"/>
    </source>
</evidence>
<keyword evidence="6" id="KW-1015">Disulfide bond</keyword>
<dbReference type="InterPro" id="IPR008947">
    <property type="entry name" value="PLipase_C/P1_nuclease_dom_sf"/>
</dbReference>
<keyword evidence="2" id="KW-0540">Nuclease</keyword>
<dbReference type="Pfam" id="PF02265">
    <property type="entry name" value="S1-P1_nuclease"/>
    <property type="match status" value="2"/>
</dbReference>
<keyword evidence="10" id="KW-1185">Reference proteome</keyword>
<accession>A0A165Q977</accession>
<evidence type="ECO:0000313" key="10">
    <source>
        <dbReference type="Proteomes" id="UP000077266"/>
    </source>
</evidence>
<dbReference type="GO" id="GO:0003676">
    <property type="term" value="F:nucleic acid binding"/>
    <property type="evidence" value="ECO:0007669"/>
    <property type="project" value="InterPro"/>
</dbReference>
<dbReference type="GO" id="GO:0004519">
    <property type="term" value="F:endonuclease activity"/>
    <property type="evidence" value="ECO:0007669"/>
    <property type="project" value="UniProtKB-KW"/>
</dbReference>
<dbReference type="InterPro" id="IPR003154">
    <property type="entry name" value="S1/P1nuclease"/>
</dbReference>
<keyword evidence="5" id="KW-0378">Hydrolase</keyword>
<keyword evidence="4" id="KW-0255">Endonuclease</keyword>
<keyword evidence="3" id="KW-0479">Metal-binding</keyword>
<dbReference type="CDD" id="cd11010">
    <property type="entry name" value="S1-P1_nuclease"/>
    <property type="match status" value="1"/>
</dbReference>